<dbReference type="SUPFAM" id="SSF82171">
    <property type="entry name" value="DPP6 N-terminal domain-like"/>
    <property type="match status" value="1"/>
</dbReference>
<accession>A0AA90SDZ9</accession>
<gene>
    <name evidence="1" type="ORF">QS748_12250</name>
</gene>
<evidence type="ECO:0000313" key="1">
    <source>
        <dbReference type="EMBL" id="MDP0589902.1"/>
    </source>
</evidence>
<dbReference type="SUPFAM" id="SSF101908">
    <property type="entry name" value="Putative isomerase YbhE"/>
    <property type="match status" value="1"/>
</dbReference>
<sequence length="636" mass="71538">MKMIRLFIVTLAIVLSGASMPSLGGLSKKMQEQKTDYGEVWECSLQANLHCCGENSDELAATQVGNGMLDKGNLEYSKLFENLSLEKKSIVYSPEVASSQRSRLDSLSGSLSEREDEFYDAHADTESLENDGLAITSEFKREYALKNSTMATNNGGECNVVRNQEALAKLPIYPLYSSYTVDSSLMVDHETSKASESLVPKRFESDDYPCTGKNSILSLSTNNRYMLTKDDDCVLTIWVNANEGTTWRKDRIIFKDAGISSACFSPDSRYMVVHTFINVTIYRLRNGNTWEEQGSINCHMRATFSPDSRHLVVYNNEWIKILSLGRDRVIESVCGSLHKDVISAYFTPKSSSLIVVCYKQRNTDFSLDGDGRWERQANIPTNGKDEHLIISSWNNDHYMVTNRPDGKTEKVAILCKGVDSKWIEKATFTASMIYAIGTSIDGIHIIVITDESDTRKVNAKIWSLGADGVLKGKDILNDKKDIDHEKCIGAPDSLSRKICQAKFNDDGRHVVILSYGMIILCSQNEDGDWIEKFIIGEEKSTESFTFSIDNTDMIIISLMDCNWKNTFIVWNLGMNEEWLEENIFSSNHDRVDSTAFSDGGSNMVTICANGKVKIWSEKEVGEQWSKKISDWFQSSI</sequence>
<protein>
    <submittedName>
        <fullName evidence="1">WD40 repeat domain-containing protein</fullName>
    </submittedName>
</protein>
<name>A0AA90SDZ9_9GAMM</name>
<reference evidence="1 2" key="1">
    <citation type="journal article" date="2023" name="bioRxiv">
        <title>An intranuclear bacterial parasite of deep-sea mussels expresses apoptosis inhibitors acquired from its host.</title>
        <authorList>
            <person name="Gonzalez Porras M.A."/>
            <person name="Assie A."/>
            <person name="Tietjen M."/>
            <person name="Violette M."/>
            <person name="Kleiner M."/>
            <person name="Gruber-Vodicka H."/>
            <person name="Dubilier N."/>
            <person name="Leisch N."/>
        </authorList>
    </citation>
    <scope>NUCLEOTIDE SEQUENCE [LARGE SCALE GENOMIC DNA]</scope>
    <source>
        <strain evidence="1">IAP13</strain>
    </source>
</reference>
<comment type="caution">
    <text evidence="1">The sequence shown here is derived from an EMBL/GenBank/DDBJ whole genome shotgun (WGS) entry which is preliminary data.</text>
</comment>
<dbReference type="AlphaFoldDB" id="A0AA90SDZ9"/>
<proteinExistence type="predicted"/>
<organism evidence="1 2">
    <name type="scientific">Candidatus Endonucleibacter bathymodioli</name>
    <dbReference type="NCBI Taxonomy" id="539814"/>
    <lineage>
        <taxon>Bacteria</taxon>
        <taxon>Pseudomonadati</taxon>
        <taxon>Pseudomonadota</taxon>
        <taxon>Gammaproteobacteria</taxon>
        <taxon>Oceanospirillales</taxon>
        <taxon>Endozoicomonadaceae</taxon>
        <taxon>Candidatus Endonucleibacter</taxon>
    </lineage>
</organism>
<dbReference type="Gene3D" id="2.130.10.10">
    <property type="entry name" value="YVTN repeat-like/Quinoprotein amine dehydrogenase"/>
    <property type="match status" value="2"/>
</dbReference>
<dbReference type="InterPro" id="IPR015943">
    <property type="entry name" value="WD40/YVTN_repeat-like_dom_sf"/>
</dbReference>
<dbReference type="Proteomes" id="UP001178148">
    <property type="component" value="Unassembled WGS sequence"/>
</dbReference>
<evidence type="ECO:0000313" key="2">
    <source>
        <dbReference type="Proteomes" id="UP001178148"/>
    </source>
</evidence>
<dbReference type="EMBL" id="JASXSV010000023">
    <property type="protein sequence ID" value="MDP0589902.1"/>
    <property type="molecule type" value="Genomic_DNA"/>
</dbReference>
<keyword evidence="2" id="KW-1185">Reference proteome</keyword>